<dbReference type="PANTHER" id="PTHR24006:SF842">
    <property type="entry name" value="UBIQUITIN CARBOXYL-TERMINAL HYDROLASE 40"/>
    <property type="match status" value="1"/>
</dbReference>
<evidence type="ECO:0000313" key="11">
    <source>
        <dbReference type="Proteomes" id="UP000011083"/>
    </source>
</evidence>
<feature type="domain" description="RanBP2-type" evidence="8">
    <location>
        <begin position="319"/>
        <end position="348"/>
    </location>
</feature>
<dbReference type="GeneID" id="14918011"/>
<keyword evidence="1" id="KW-0479">Metal-binding</keyword>
<dbReference type="InterPro" id="IPR001876">
    <property type="entry name" value="Znf_RanBP2"/>
</dbReference>
<dbReference type="InterPro" id="IPR018200">
    <property type="entry name" value="USP_CS"/>
</dbReference>
<feature type="compositionally biased region" description="Basic and acidic residues" evidence="5">
    <location>
        <begin position="285"/>
        <end position="319"/>
    </location>
</feature>
<gene>
    <name evidence="10" type="ORF">ACA1_061150</name>
</gene>
<evidence type="ECO:0000256" key="3">
    <source>
        <dbReference type="ARBA" id="ARBA00022833"/>
    </source>
</evidence>
<dbReference type="PROSITE" id="PS50199">
    <property type="entry name" value="ZF_RANBP2_2"/>
    <property type="match status" value="1"/>
</dbReference>
<feature type="domain" description="UBA" evidence="6">
    <location>
        <begin position="167"/>
        <end position="207"/>
    </location>
</feature>
<feature type="compositionally biased region" description="Acidic residues" evidence="5">
    <location>
        <begin position="273"/>
        <end position="284"/>
    </location>
</feature>
<organism evidence="10 11">
    <name type="scientific">Acanthamoeba castellanii (strain ATCC 30010 / Neff)</name>
    <dbReference type="NCBI Taxonomy" id="1257118"/>
    <lineage>
        <taxon>Eukaryota</taxon>
        <taxon>Amoebozoa</taxon>
        <taxon>Discosea</taxon>
        <taxon>Longamoebia</taxon>
        <taxon>Centramoebida</taxon>
        <taxon>Acanthamoebidae</taxon>
        <taxon>Acanthamoeba</taxon>
    </lineage>
</organism>
<feature type="compositionally biased region" description="Basic and acidic residues" evidence="5">
    <location>
        <begin position="659"/>
        <end position="670"/>
    </location>
</feature>
<feature type="domain" description="Ubiquitin-like" evidence="7">
    <location>
        <begin position="1034"/>
        <end position="1129"/>
    </location>
</feature>
<dbReference type="SUPFAM" id="SSF54001">
    <property type="entry name" value="Cysteine proteinases"/>
    <property type="match status" value="1"/>
</dbReference>
<feature type="compositionally biased region" description="Basic and acidic residues" evidence="5">
    <location>
        <begin position="733"/>
        <end position="743"/>
    </location>
</feature>
<feature type="compositionally biased region" description="Acidic residues" evidence="5">
    <location>
        <begin position="1655"/>
        <end position="1672"/>
    </location>
</feature>
<dbReference type="EMBL" id="KB007974">
    <property type="protein sequence ID" value="ELR17377.1"/>
    <property type="molecule type" value="Genomic_DNA"/>
</dbReference>
<proteinExistence type="predicted"/>
<dbReference type="GO" id="GO:0005829">
    <property type="term" value="C:cytosol"/>
    <property type="evidence" value="ECO:0007669"/>
    <property type="project" value="TreeGrafter"/>
</dbReference>
<feature type="region of interest" description="Disordered" evidence="5">
    <location>
        <begin position="594"/>
        <end position="613"/>
    </location>
</feature>
<reference evidence="10 11" key="1">
    <citation type="journal article" date="2013" name="Genome Biol.">
        <title>Genome of Acanthamoeba castellanii highlights extensive lateral gene transfer and early evolution of tyrosine kinase signaling.</title>
        <authorList>
            <person name="Clarke M."/>
            <person name="Lohan A.J."/>
            <person name="Liu B."/>
            <person name="Lagkouvardos I."/>
            <person name="Roy S."/>
            <person name="Zafar N."/>
            <person name="Bertelli C."/>
            <person name="Schilde C."/>
            <person name="Kianianmomeni A."/>
            <person name="Burglin T.R."/>
            <person name="Frech C."/>
            <person name="Turcotte B."/>
            <person name="Kopec K.O."/>
            <person name="Synnott J.M."/>
            <person name="Choo C."/>
            <person name="Paponov I."/>
            <person name="Finkler A."/>
            <person name="Soon Heng Tan C."/>
            <person name="Hutchins A.P."/>
            <person name="Weinmeier T."/>
            <person name="Rattei T."/>
            <person name="Chu J.S."/>
            <person name="Gimenez G."/>
            <person name="Irimia M."/>
            <person name="Rigden D.J."/>
            <person name="Fitzpatrick D.A."/>
            <person name="Lorenzo-Morales J."/>
            <person name="Bateman A."/>
            <person name="Chiu C.H."/>
            <person name="Tang P."/>
            <person name="Hegemann P."/>
            <person name="Fromm H."/>
            <person name="Raoult D."/>
            <person name="Greub G."/>
            <person name="Miranda-Saavedra D."/>
            <person name="Chen N."/>
            <person name="Nash P."/>
            <person name="Ginger M.L."/>
            <person name="Horn M."/>
            <person name="Schaap P."/>
            <person name="Caler L."/>
            <person name="Loftus B."/>
        </authorList>
    </citation>
    <scope>NUCLEOTIDE SEQUENCE [LARGE SCALE GENOMIC DNA]</scope>
    <source>
        <strain evidence="10 11">Neff</strain>
    </source>
</reference>
<dbReference type="SUPFAM" id="SSF90209">
    <property type="entry name" value="Ran binding protein zinc finger-like"/>
    <property type="match status" value="1"/>
</dbReference>
<dbReference type="Gene3D" id="2.30.30.380">
    <property type="entry name" value="Zn-finger domain of Sec23/24"/>
    <property type="match status" value="1"/>
</dbReference>
<dbReference type="InterPro" id="IPR000626">
    <property type="entry name" value="Ubiquitin-like_dom"/>
</dbReference>
<feature type="compositionally biased region" description="Acidic residues" evidence="5">
    <location>
        <begin position="214"/>
        <end position="224"/>
    </location>
</feature>
<feature type="compositionally biased region" description="Low complexity" evidence="5">
    <location>
        <begin position="125"/>
        <end position="137"/>
    </location>
</feature>
<dbReference type="OMA" id="YHSYIKD"/>
<dbReference type="InterPro" id="IPR038765">
    <property type="entry name" value="Papain-like_cys_pep_sf"/>
</dbReference>
<feature type="compositionally biased region" description="Basic and acidic residues" evidence="5">
    <location>
        <begin position="1390"/>
        <end position="1410"/>
    </location>
</feature>
<dbReference type="PROSITE" id="PS00972">
    <property type="entry name" value="USP_1"/>
    <property type="match status" value="1"/>
</dbReference>
<dbReference type="SUPFAM" id="SSF46934">
    <property type="entry name" value="UBA-like"/>
    <property type="match status" value="1"/>
</dbReference>
<dbReference type="OrthoDB" id="19290at2759"/>
<dbReference type="InterPro" id="IPR015940">
    <property type="entry name" value="UBA"/>
</dbReference>
<dbReference type="PROSITE" id="PS01358">
    <property type="entry name" value="ZF_RANBP2_1"/>
    <property type="match status" value="1"/>
</dbReference>
<feature type="region of interest" description="Disordered" evidence="5">
    <location>
        <begin position="1635"/>
        <end position="1673"/>
    </location>
</feature>
<dbReference type="RefSeq" id="XP_004339390.1">
    <property type="nucleotide sequence ID" value="XM_004339342.1"/>
</dbReference>
<feature type="compositionally biased region" description="Basic residues" evidence="5">
    <location>
        <begin position="645"/>
        <end position="658"/>
    </location>
</feature>
<dbReference type="InterPro" id="IPR001394">
    <property type="entry name" value="Peptidase_C19_UCH"/>
</dbReference>
<feature type="compositionally biased region" description="Basic residues" evidence="5">
    <location>
        <begin position="1794"/>
        <end position="1803"/>
    </location>
</feature>
<dbReference type="PROSITE" id="PS50030">
    <property type="entry name" value="UBA"/>
    <property type="match status" value="1"/>
</dbReference>
<feature type="region of interest" description="Disordered" evidence="5">
    <location>
        <begin position="209"/>
        <end position="319"/>
    </location>
</feature>
<feature type="compositionally biased region" description="Basic and acidic residues" evidence="5">
    <location>
        <begin position="104"/>
        <end position="124"/>
    </location>
</feature>
<dbReference type="STRING" id="1257118.L8GWQ2"/>
<dbReference type="PROSITE" id="PS50053">
    <property type="entry name" value="UBIQUITIN_2"/>
    <property type="match status" value="2"/>
</dbReference>
<feature type="compositionally biased region" description="Basic and acidic residues" evidence="5">
    <location>
        <begin position="1712"/>
        <end position="1739"/>
    </location>
</feature>
<dbReference type="Gene3D" id="3.10.20.90">
    <property type="entry name" value="Phosphatidylinositol 3-kinase Catalytic Subunit, Chain A, domain 1"/>
    <property type="match status" value="1"/>
</dbReference>
<evidence type="ECO:0000259" key="8">
    <source>
        <dbReference type="PROSITE" id="PS50199"/>
    </source>
</evidence>
<keyword evidence="11" id="KW-1185">Reference proteome</keyword>
<feature type="compositionally biased region" description="Basic and acidic residues" evidence="5">
    <location>
        <begin position="751"/>
        <end position="761"/>
    </location>
</feature>
<protein>
    <submittedName>
        <fullName evidence="10">UBA/TSN domain containing protein</fullName>
    </submittedName>
</protein>
<dbReference type="Gene3D" id="3.90.70.10">
    <property type="entry name" value="Cysteine proteinases"/>
    <property type="match status" value="2"/>
</dbReference>
<dbReference type="CDD" id="cd17039">
    <property type="entry name" value="Ubl_ubiquitin_like"/>
    <property type="match status" value="2"/>
</dbReference>
<feature type="domain" description="USP" evidence="9">
    <location>
        <begin position="369"/>
        <end position="820"/>
    </location>
</feature>
<evidence type="ECO:0000256" key="4">
    <source>
        <dbReference type="PROSITE-ProRule" id="PRU00322"/>
    </source>
</evidence>
<sequence length="1834" mass="201079">MFEDEEDYSLSAFSTSGGRGAGGRRTLSRPAEPRPSDGFVGLLNQGATCYLNSLIQALYMTPELRAGLFDLSLDDLQVVTTAPSPPVAATAPESDDAAATTEQDPDKREEPAPSGEDHQAKTEHATAPAVEPATTATQLTTEKVVEVVKEKESWEGAAAGGAAGEVAGDDDPRAFLASMGFEEAQVRRALARFSNDTARAVEWLLSGGGGAAAAEDDGEGDNDDGFGGLAGMASTLQERDTEDAETDISGFGEQDPFGEGELFEGAADAFGSAEDDEEEEEEDSEERRAREAEEQAARDKAEREEKEWKEREQARKEKQQQEWSCHLCTFLNHPAKMFCGVCETRRQQPDAAAAAKATAGGHTVDGQTEQAAAAANGSGGDAAEEIVKNQQGEQVIVKKRKIPMELQRLFARMQAADVDAVSTESLTESFGWQGREMFEQQDVHELNRVLFDAIERSLKNTPACNLISDLYKGVTVNQIVCTNCKNVSEREEPFQDVTLTVAGLGSVTASLAAATEYEMLTGDNRYNCENCGQRVDALKGAVFRSLPPILILSLSRFTYDVERDGRVKVGDKFAFPLLLDLHPFTEQARAEGKPLGDYHIPAPGAATTQEPASAVVAEAEAVKEAEAAVKEAADVEAGDDENKKTKGKRGKKNKGKGKSKAEEEAKAKEEEKEVAYELEQGPVDVTSPHLYELFSVIIHCGSSAGFGHYHAYIRDVLHAGHEDQSTTTSTTAEKAKEEEKVEETASAPAGNDDHPLAEKNESGGGGEGATRARWEEMAAEAGRGWYDFNDSTVKPIPVQRLATQYAGRSECAYMLIYRHVPPASGAAETCEGEATRGRGRRVTAPPPVPEHLLAELATYNADLQRERGEYERDRGLIDVMTYHPRHFRLLGGQIHKRIANTTHQVAPGAARGAAAAAAADKTEGASGEERDKKLLTLHKDTTVAQLVKDIKEALGGETEAETDGEAEAARLRLDQVELRGTQLTFSGLSLLLSEVPADATLESVGIKEGSSLSFLLWDGETINGERYDPEAHQINIRVTHYASRVEGQLPAADVDPVVNELVVRLGDMETVSDLKTRIATLTGIPVDKQYLCRIEYQKFTHLAENNIPLIQLGIYNESKVTVELQPVGSERSWAWEMFLRRQKLMEIFVTDKCSGEEPFPTITVEMDKKATLAELKAAVLSKFPSGLMDLNLETQLRRSLPGGGEGTVYADETRTLDETGVKDGDRIIIEHGDASQHVPIVGLRFVVSLSGTKERAVPEPLDIDVPRNATIAKCKEMMCAMFDKPADKSRLRRTDIWGGPDRLFDDERRTLDEAKVLPGDLLWLEDGKPPVRGQIEVFFQLYFRREAGGATTGTTNVSASQRSDEPNKQEQPQPQPQPGDTQKSPVSEPMKNESESEKSGDDAKAKNDREKERLQALRSLVSPAVHLSRSFPPSVREAPDAPFAVSSLFKLDVSRATTVRALKEQLKATAALDHVPSADHIRLWHQERLLKHDRWPLKKHHVANYSTITVEILDSPETSADWREECGVEAAPTANANAGDQLMDDEYEYYGDGDDDVANNNALLLYVHRRDPVRRTIGFVSTLWFGGETVAQLRSEVAQATGIDRAHLQLVKYLQYNGKWRVLDDEVADDTADSVAGAGDNIVDNSKQPATATASDDDEEEDEEEQEDEGTEMVEMTASAATVDGEPEPNSAMMTAEEVAEELKVAAVVAKEEERRERAEADTEAEVLDHRSPYHHEPQQQRGNVSRRKIEGKPYYLKDGDVVVAKDRREEPEGHPDDFHESLCLMPERDFGGGKKKKKRRERGRKDGNWTNQPRGGTTRRAVERGIRIDVDEF</sequence>
<feature type="region of interest" description="Disordered" evidence="5">
    <location>
        <begin position="83"/>
        <end position="138"/>
    </location>
</feature>
<dbReference type="InterPro" id="IPR009060">
    <property type="entry name" value="UBA-like_sf"/>
</dbReference>
<evidence type="ECO:0000259" key="9">
    <source>
        <dbReference type="PROSITE" id="PS50235"/>
    </source>
</evidence>
<feature type="domain" description="Ubiquitin-like" evidence="7">
    <location>
        <begin position="1145"/>
        <end position="1229"/>
    </location>
</feature>
<name>L8GWQ2_ACACF</name>
<feature type="compositionally biased region" description="Polar residues" evidence="5">
    <location>
        <begin position="1643"/>
        <end position="1654"/>
    </location>
</feature>
<dbReference type="PANTHER" id="PTHR24006">
    <property type="entry name" value="UBIQUITIN CARBOXYL-TERMINAL HYDROLASE"/>
    <property type="match status" value="1"/>
</dbReference>
<dbReference type="InterPro" id="IPR029071">
    <property type="entry name" value="Ubiquitin-like_domsf"/>
</dbReference>
<dbReference type="KEGG" id="acan:ACA1_061150"/>
<dbReference type="SUPFAM" id="SSF54236">
    <property type="entry name" value="Ubiquitin-like"/>
    <property type="match status" value="2"/>
</dbReference>
<evidence type="ECO:0000256" key="5">
    <source>
        <dbReference type="SAM" id="MobiDB-lite"/>
    </source>
</evidence>
<evidence type="ECO:0000256" key="1">
    <source>
        <dbReference type="ARBA" id="ARBA00022723"/>
    </source>
</evidence>
<dbReference type="InterPro" id="IPR050164">
    <property type="entry name" value="Peptidase_C19"/>
</dbReference>
<dbReference type="Pfam" id="PF00627">
    <property type="entry name" value="UBA"/>
    <property type="match status" value="1"/>
</dbReference>
<dbReference type="SMART" id="SM00547">
    <property type="entry name" value="ZnF_RBZ"/>
    <property type="match status" value="1"/>
</dbReference>
<evidence type="ECO:0000313" key="10">
    <source>
        <dbReference type="EMBL" id="ELR17377.1"/>
    </source>
</evidence>
<feature type="compositionally biased region" description="Low complexity" evidence="5">
    <location>
        <begin position="83"/>
        <end position="102"/>
    </location>
</feature>
<dbReference type="Proteomes" id="UP000011083">
    <property type="component" value="Unassembled WGS sequence"/>
</dbReference>
<feature type="region of interest" description="Disordered" evidence="5">
    <location>
        <begin position="1350"/>
        <end position="1410"/>
    </location>
</feature>
<feature type="region of interest" description="Disordered" evidence="5">
    <location>
        <begin position="723"/>
        <end position="771"/>
    </location>
</feature>
<dbReference type="Gene3D" id="1.10.8.10">
    <property type="entry name" value="DNA helicase RuvA subunit, C-terminal domain"/>
    <property type="match status" value="1"/>
</dbReference>
<dbReference type="PROSITE" id="PS00973">
    <property type="entry name" value="USP_2"/>
    <property type="match status" value="1"/>
</dbReference>
<feature type="region of interest" description="Disordered" evidence="5">
    <location>
        <begin position="1712"/>
        <end position="1834"/>
    </location>
</feature>
<keyword evidence="3" id="KW-0862">Zinc</keyword>
<dbReference type="InterPro" id="IPR036443">
    <property type="entry name" value="Znf_RanBP2_sf"/>
</dbReference>
<dbReference type="InterPro" id="IPR028889">
    <property type="entry name" value="USP"/>
</dbReference>
<dbReference type="PROSITE" id="PS50235">
    <property type="entry name" value="USP_3"/>
    <property type="match status" value="1"/>
</dbReference>
<dbReference type="Pfam" id="PF00443">
    <property type="entry name" value="UCH"/>
    <property type="match status" value="2"/>
</dbReference>
<dbReference type="Pfam" id="PF25822">
    <property type="entry name" value="UBL_USP40"/>
    <property type="match status" value="1"/>
</dbReference>
<feature type="compositionally biased region" description="Basic and acidic residues" evidence="5">
    <location>
        <begin position="1748"/>
        <end position="1793"/>
    </location>
</feature>
<feature type="region of interest" description="Disordered" evidence="5">
    <location>
        <begin position="632"/>
        <end position="670"/>
    </location>
</feature>
<evidence type="ECO:0000259" key="7">
    <source>
        <dbReference type="PROSITE" id="PS50053"/>
    </source>
</evidence>
<feature type="compositionally biased region" description="Basic and acidic residues" evidence="5">
    <location>
        <begin position="1821"/>
        <end position="1834"/>
    </location>
</feature>
<dbReference type="GO" id="GO:0004843">
    <property type="term" value="F:cysteine-type deubiquitinase activity"/>
    <property type="evidence" value="ECO:0007669"/>
    <property type="project" value="InterPro"/>
</dbReference>
<evidence type="ECO:0000259" key="6">
    <source>
        <dbReference type="PROSITE" id="PS50030"/>
    </source>
</evidence>
<accession>L8GWQ2</accession>
<dbReference type="GO" id="GO:0008270">
    <property type="term" value="F:zinc ion binding"/>
    <property type="evidence" value="ECO:0007669"/>
    <property type="project" value="UniProtKB-KW"/>
</dbReference>
<dbReference type="VEuPathDB" id="AmoebaDB:ACA1_061150"/>
<keyword evidence="2 4" id="KW-0863">Zinc-finger</keyword>
<dbReference type="InterPro" id="IPR057763">
    <property type="entry name" value="UBL_USP40"/>
</dbReference>
<dbReference type="GO" id="GO:0016579">
    <property type="term" value="P:protein deubiquitination"/>
    <property type="evidence" value="ECO:0007669"/>
    <property type="project" value="InterPro"/>
</dbReference>
<feature type="compositionally biased region" description="Low complexity" evidence="5">
    <location>
        <begin position="263"/>
        <end position="272"/>
    </location>
</feature>
<evidence type="ECO:0000256" key="2">
    <source>
        <dbReference type="ARBA" id="ARBA00022771"/>
    </source>
</evidence>
<dbReference type="GO" id="GO:0005634">
    <property type="term" value="C:nucleus"/>
    <property type="evidence" value="ECO:0007669"/>
    <property type="project" value="TreeGrafter"/>
</dbReference>
<feature type="region of interest" description="Disordered" evidence="5">
    <location>
        <begin position="1"/>
        <end position="34"/>
    </location>
</feature>